<keyword evidence="2" id="KW-1185">Reference proteome</keyword>
<reference evidence="1 2" key="1">
    <citation type="submission" date="2023-07" db="EMBL/GenBank/DDBJ databases">
        <title>Sequencing the genomes of 1000 actinobacteria strains.</title>
        <authorList>
            <person name="Klenk H.-P."/>
        </authorList>
    </citation>
    <scope>NUCLEOTIDE SEQUENCE [LARGE SCALE GENOMIC DNA]</scope>
    <source>
        <strain evidence="1 2">DSM 45805</strain>
    </source>
</reference>
<evidence type="ECO:0000313" key="2">
    <source>
        <dbReference type="Proteomes" id="UP001229651"/>
    </source>
</evidence>
<name>A0ABU0F5E3_9PSEU</name>
<dbReference type="PANTHER" id="PTHR11941">
    <property type="entry name" value="ENOYL-COA HYDRATASE-RELATED"/>
    <property type="match status" value="1"/>
</dbReference>
<dbReference type="CDD" id="cd06558">
    <property type="entry name" value="crotonase-like"/>
    <property type="match status" value="1"/>
</dbReference>
<gene>
    <name evidence="1" type="ORF">FB470_006746</name>
</gene>
<dbReference type="EC" id="5.3.3.18" evidence="1"/>
<dbReference type="EMBL" id="JAUSUT010000001">
    <property type="protein sequence ID" value="MDQ0382752.1"/>
    <property type="molecule type" value="Genomic_DNA"/>
</dbReference>
<evidence type="ECO:0000313" key="1">
    <source>
        <dbReference type="EMBL" id="MDQ0382752.1"/>
    </source>
</evidence>
<proteinExistence type="predicted"/>
<dbReference type="Gene3D" id="3.90.226.10">
    <property type="entry name" value="2-enoyl-CoA Hydratase, Chain A, domain 1"/>
    <property type="match status" value="1"/>
</dbReference>
<dbReference type="Proteomes" id="UP001229651">
    <property type="component" value="Unassembled WGS sequence"/>
</dbReference>
<dbReference type="InterPro" id="IPR001753">
    <property type="entry name" value="Enoyl-CoA_hydra/iso"/>
</dbReference>
<dbReference type="PANTHER" id="PTHR11941:SF54">
    <property type="entry name" value="ENOYL-COA HYDRATASE, MITOCHONDRIAL"/>
    <property type="match status" value="1"/>
</dbReference>
<dbReference type="GO" id="GO:0016853">
    <property type="term" value="F:isomerase activity"/>
    <property type="evidence" value="ECO:0007669"/>
    <property type="project" value="UniProtKB-KW"/>
</dbReference>
<keyword evidence="1" id="KW-0413">Isomerase</keyword>
<organism evidence="1 2">
    <name type="scientific">Amycolatopsis thermophila</name>
    <dbReference type="NCBI Taxonomy" id="206084"/>
    <lineage>
        <taxon>Bacteria</taxon>
        <taxon>Bacillati</taxon>
        <taxon>Actinomycetota</taxon>
        <taxon>Actinomycetes</taxon>
        <taxon>Pseudonocardiales</taxon>
        <taxon>Pseudonocardiaceae</taxon>
        <taxon>Amycolatopsis</taxon>
    </lineage>
</organism>
<accession>A0ABU0F5E3</accession>
<comment type="caution">
    <text evidence="1">The sequence shown here is derived from an EMBL/GenBank/DDBJ whole genome shotgun (WGS) entry which is preliminary data.</text>
</comment>
<protein>
    <submittedName>
        <fullName evidence="1">2-(1,2-epoxy-1,2-dihydrophenyl)acetyl-CoA isomerase</fullName>
        <ecNumber evidence="1">5.3.3.18</ecNumber>
    </submittedName>
</protein>
<dbReference type="RefSeq" id="WP_306998203.1">
    <property type="nucleotide sequence ID" value="NZ_JAUSUT010000001.1"/>
</dbReference>
<dbReference type="SUPFAM" id="SSF52096">
    <property type="entry name" value="ClpP/crotonase"/>
    <property type="match status" value="1"/>
</dbReference>
<sequence length="265" mass="27424">MLDEADHLLTERVDDTLVVTLNRPARRNALTVALVTALGDVIETAPARAARAIVITGAPPVFCAGGDLTDLSAVADEGALAVSESIYGRFHRLVSAISESPVPVIAAVNGAALGAGLDLAAVCDFRIAASSAQFASSWINVGLVPGMGGAQWLTRLTGGARATELVLTGRTIDAVTAERWNLVHEVAEPHELMARAFELGKQLAALPPVALARSKAALRRTIADGLGQELATLGAVQGTLLTGPEFAERAARFRKGGRAHGTSAK</sequence>
<dbReference type="InterPro" id="IPR029045">
    <property type="entry name" value="ClpP/crotonase-like_dom_sf"/>
</dbReference>
<dbReference type="Pfam" id="PF00378">
    <property type="entry name" value="ECH_1"/>
    <property type="match status" value="1"/>
</dbReference>